<dbReference type="SMART" id="SM00388">
    <property type="entry name" value="HisKA"/>
    <property type="match status" value="1"/>
</dbReference>
<organism evidence="11 12">
    <name type="scientific">Sphaerisporangium rufum</name>
    <dbReference type="NCBI Taxonomy" id="1381558"/>
    <lineage>
        <taxon>Bacteria</taxon>
        <taxon>Bacillati</taxon>
        <taxon>Actinomycetota</taxon>
        <taxon>Actinomycetes</taxon>
        <taxon>Streptosporangiales</taxon>
        <taxon>Streptosporangiaceae</taxon>
        <taxon>Sphaerisporangium</taxon>
    </lineage>
</organism>
<dbReference type="SMART" id="SM00387">
    <property type="entry name" value="HATPase_c"/>
    <property type="match status" value="1"/>
</dbReference>
<dbReference type="InterPro" id="IPR004358">
    <property type="entry name" value="Sig_transdc_His_kin-like_C"/>
</dbReference>
<dbReference type="SUPFAM" id="SSF47384">
    <property type="entry name" value="Homodimeric domain of signal transducing histidine kinase"/>
    <property type="match status" value="1"/>
</dbReference>
<dbReference type="Pfam" id="PF02518">
    <property type="entry name" value="HATPase_c"/>
    <property type="match status" value="1"/>
</dbReference>
<protein>
    <recommendedName>
        <fullName evidence="3">histidine kinase</fullName>
        <ecNumber evidence="3">2.7.13.3</ecNumber>
    </recommendedName>
</protein>
<dbReference type="PANTHER" id="PTHR44936:SF9">
    <property type="entry name" value="SENSOR PROTEIN CREC"/>
    <property type="match status" value="1"/>
</dbReference>
<sequence length="259" mass="28181">MCQPNITAERAAARQGGPAHSVGLECLFDQQRQFIADASHELFTPVAGLRAQLEEAQLHPDQTDLVSLLDDALRDVSRLQSIVTDLLLLARLRAGTQVAAEPVDLGELVQSRLCARGDRHRVQLRLDPDVWVQGQRPQLERLLDGLLDNAQRHAEHTVRLEVRRQGPAAELVVANDGEAIALADRERIFEPFTRLDTARSRDRGGTGLGLAIARDIAQAHHGTLGVEDRPVAPTAFVLRLPFSAEAAGQEPAAVLAAGR</sequence>
<keyword evidence="5" id="KW-0597">Phosphoprotein</keyword>
<evidence type="ECO:0000256" key="3">
    <source>
        <dbReference type="ARBA" id="ARBA00012438"/>
    </source>
</evidence>
<dbReference type="InterPro" id="IPR036097">
    <property type="entry name" value="HisK_dim/P_sf"/>
</dbReference>
<keyword evidence="4" id="KW-1003">Cell membrane</keyword>
<dbReference type="InterPro" id="IPR003594">
    <property type="entry name" value="HATPase_dom"/>
</dbReference>
<gene>
    <name evidence="11" type="ORF">Sru01_64140</name>
</gene>
<comment type="catalytic activity">
    <reaction evidence="1">
        <text>ATP + protein L-histidine = ADP + protein N-phospho-L-histidine.</text>
        <dbReference type="EC" id="2.7.13.3"/>
    </reaction>
</comment>
<dbReference type="GO" id="GO:0005886">
    <property type="term" value="C:plasma membrane"/>
    <property type="evidence" value="ECO:0007669"/>
    <property type="project" value="UniProtKB-SubCell"/>
</dbReference>
<keyword evidence="9" id="KW-0843">Virulence</keyword>
<evidence type="ECO:0000313" key="11">
    <source>
        <dbReference type="EMBL" id="GII81432.1"/>
    </source>
</evidence>
<evidence type="ECO:0000256" key="2">
    <source>
        <dbReference type="ARBA" id="ARBA00004651"/>
    </source>
</evidence>
<dbReference type="GO" id="GO:0000155">
    <property type="term" value="F:phosphorelay sensor kinase activity"/>
    <property type="evidence" value="ECO:0007669"/>
    <property type="project" value="InterPro"/>
</dbReference>
<dbReference type="Gene3D" id="1.10.287.130">
    <property type="match status" value="1"/>
</dbReference>
<evidence type="ECO:0000256" key="7">
    <source>
        <dbReference type="ARBA" id="ARBA00022777"/>
    </source>
</evidence>
<keyword evidence="7" id="KW-0418">Kinase</keyword>
<dbReference type="CDD" id="cd00082">
    <property type="entry name" value="HisKA"/>
    <property type="match status" value="1"/>
</dbReference>
<name>A0A919V414_9ACTN</name>
<proteinExistence type="predicted"/>
<reference evidence="11" key="1">
    <citation type="submission" date="2021-01" db="EMBL/GenBank/DDBJ databases">
        <title>Whole genome shotgun sequence of Sphaerisporangium rufum NBRC 109079.</title>
        <authorList>
            <person name="Komaki H."/>
            <person name="Tamura T."/>
        </authorList>
    </citation>
    <scope>NUCLEOTIDE SEQUENCE</scope>
    <source>
        <strain evidence="11">NBRC 109079</strain>
    </source>
</reference>
<evidence type="ECO:0000256" key="5">
    <source>
        <dbReference type="ARBA" id="ARBA00022553"/>
    </source>
</evidence>
<dbReference type="SUPFAM" id="SSF55874">
    <property type="entry name" value="ATPase domain of HSP90 chaperone/DNA topoisomerase II/histidine kinase"/>
    <property type="match status" value="1"/>
</dbReference>
<keyword evidence="6" id="KW-0808">Transferase</keyword>
<dbReference type="Pfam" id="PF00512">
    <property type="entry name" value="HisKA"/>
    <property type="match status" value="1"/>
</dbReference>
<evidence type="ECO:0000256" key="6">
    <source>
        <dbReference type="ARBA" id="ARBA00022679"/>
    </source>
</evidence>
<dbReference type="EMBL" id="BOOU01000097">
    <property type="protein sequence ID" value="GII81432.1"/>
    <property type="molecule type" value="Genomic_DNA"/>
</dbReference>
<evidence type="ECO:0000256" key="4">
    <source>
        <dbReference type="ARBA" id="ARBA00022475"/>
    </source>
</evidence>
<dbReference type="EC" id="2.7.13.3" evidence="3"/>
<dbReference type="PROSITE" id="PS50109">
    <property type="entry name" value="HIS_KIN"/>
    <property type="match status" value="1"/>
</dbReference>
<keyword evidence="8" id="KW-0902">Two-component regulatory system</keyword>
<dbReference type="PANTHER" id="PTHR44936">
    <property type="entry name" value="SENSOR PROTEIN CREC"/>
    <property type="match status" value="1"/>
</dbReference>
<evidence type="ECO:0000256" key="1">
    <source>
        <dbReference type="ARBA" id="ARBA00000085"/>
    </source>
</evidence>
<accession>A0A919V414</accession>
<dbReference type="InterPro" id="IPR003661">
    <property type="entry name" value="HisK_dim/P_dom"/>
</dbReference>
<keyword evidence="4" id="KW-0472">Membrane</keyword>
<dbReference type="InterPro" id="IPR050980">
    <property type="entry name" value="2C_sensor_his_kinase"/>
</dbReference>
<dbReference type="AlphaFoldDB" id="A0A919V414"/>
<dbReference type="InterPro" id="IPR005467">
    <property type="entry name" value="His_kinase_dom"/>
</dbReference>
<keyword evidence="12" id="KW-1185">Reference proteome</keyword>
<feature type="domain" description="Histidine kinase" evidence="10">
    <location>
        <begin position="37"/>
        <end position="244"/>
    </location>
</feature>
<dbReference type="Proteomes" id="UP000655287">
    <property type="component" value="Unassembled WGS sequence"/>
</dbReference>
<dbReference type="Gene3D" id="3.30.565.10">
    <property type="entry name" value="Histidine kinase-like ATPase, C-terminal domain"/>
    <property type="match status" value="1"/>
</dbReference>
<dbReference type="PRINTS" id="PR00344">
    <property type="entry name" value="BCTRLSENSOR"/>
</dbReference>
<comment type="caution">
    <text evidence="11">The sequence shown here is derived from an EMBL/GenBank/DDBJ whole genome shotgun (WGS) entry which is preliminary data.</text>
</comment>
<comment type="subcellular location">
    <subcellularLocation>
        <location evidence="2">Cell membrane</location>
        <topology evidence="2">Multi-pass membrane protein</topology>
    </subcellularLocation>
</comment>
<evidence type="ECO:0000256" key="8">
    <source>
        <dbReference type="ARBA" id="ARBA00023012"/>
    </source>
</evidence>
<dbReference type="InterPro" id="IPR036890">
    <property type="entry name" value="HATPase_C_sf"/>
</dbReference>
<evidence type="ECO:0000259" key="10">
    <source>
        <dbReference type="PROSITE" id="PS50109"/>
    </source>
</evidence>
<dbReference type="RefSeq" id="WP_239137922.1">
    <property type="nucleotide sequence ID" value="NZ_BOOU01000097.1"/>
</dbReference>
<evidence type="ECO:0000256" key="9">
    <source>
        <dbReference type="ARBA" id="ARBA00023026"/>
    </source>
</evidence>
<evidence type="ECO:0000313" key="12">
    <source>
        <dbReference type="Proteomes" id="UP000655287"/>
    </source>
</evidence>